<dbReference type="SUPFAM" id="SSF56529">
    <property type="entry name" value="FAH"/>
    <property type="match status" value="1"/>
</dbReference>
<dbReference type="InterPro" id="IPR011234">
    <property type="entry name" value="Fumarylacetoacetase-like_C"/>
</dbReference>
<dbReference type="Pfam" id="PF01557">
    <property type="entry name" value="FAA_hydrolase"/>
    <property type="match status" value="1"/>
</dbReference>
<feature type="domain" description="Fumarylacetoacetase-like C-terminal" evidence="3">
    <location>
        <begin position="86"/>
        <end position="296"/>
    </location>
</feature>
<accession>A0ABS4KG81</accession>
<organism evidence="4 5">
    <name type="scientific">Acetoanaerobium pronyense</name>
    <dbReference type="NCBI Taxonomy" id="1482736"/>
    <lineage>
        <taxon>Bacteria</taxon>
        <taxon>Bacillati</taxon>
        <taxon>Bacillota</taxon>
        <taxon>Clostridia</taxon>
        <taxon>Peptostreptococcales</taxon>
        <taxon>Filifactoraceae</taxon>
        <taxon>Acetoanaerobium</taxon>
    </lineage>
</organism>
<protein>
    <submittedName>
        <fullName evidence="4">2-keto-4-pentenoate hydratase/2-oxohepta-3-ene-1,7-dioic acid hydratase in catechol pathway</fullName>
    </submittedName>
</protein>
<gene>
    <name evidence="4" type="ORF">J2Z35_000580</name>
</gene>
<evidence type="ECO:0000313" key="4">
    <source>
        <dbReference type="EMBL" id="MBP2026789.1"/>
    </source>
</evidence>
<dbReference type="RefSeq" id="WP_209659159.1">
    <property type="nucleotide sequence ID" value="NZ_JAGGLI010000004.1"/>
</dbReference>
<comment type="similarity">
    <text evidence="1">Belongs to the FAH family.</text>
</comment>
<keyword evidence="2" id="KW-0479">Metal-binding</keyword>
<dbReference type="Proteomes" id="UP001314903">
    <property type="component" value="Unassembled WGS sequence"/>
</dbReference>
<dbReference type="EMBL" id="JAGGLI010000004">
    <property type="protein sequence ID" value="MBP2026789.1"/>
    <property type="molecule type" value="Genomic_DNA"/>
</dbReference>
<sequence>MKFVTYKVSNNQDFGIYEKKLNKVFSLNALIGSNFKNLLEFIDSSLENKIGLINEALKNRNLVESLGIDFSDVTLCSPIPIPRGDVLCLGLNYKDHLEETSKVLGTSSEPPKYPIYFSKRATFTTGPFEDIPSHSNITTKLDYENELAVIIEKKGKDISQDKVEDYIFGYTILNDFSARDLQKNNGQWFRGKSLDYLTALGPWIVSKDEIPFPVHLDIITRVNNEIRQTSNTKEFIFDIPTVVSDLSKGMTLMPGDIIATGTPSGVGMGLNPRVWLKDGDKIECEIKSIGTLTNTIKD</sequence>
<dbReference type="PANTHER" id="PTHR42796">
    <property type="entry name" value="FUMARYLACETOACETATE HYDROLASE DOMAIN-CONTAINING PROTEIN 2A-RELATED"/>
    <property type="match status" value="1"/>
</dbReference>
<dbReference type="PANTHER" id="PTHR42796:SF4">
    <property type="entry name" value="FUMARYLACETOACETATE HYDROLASE DOMAIN-CONTAINING PROTEIN 2A"/>
    <property type="match status" value="1"/>
</dbReference>
<dbReference type="Gene3D" id="3.90.850.10">
    <property type="entry name" value="Fumarylacetoacetase-like, C-terminal domain"/>
    <property type="match status" value="1"/>
</dbReference>
<keyword evidence="5" id="KW-1185">Reference proteome</keyword>
<dbReference type="InterPro" id="IPR051121">
    <property type="entry name" value="FAH"/>
</dbReference>
<proteinExistence type="inferred from homology"/>
<reference evidence="4 5" key="1">
    <citation type="submission" date="2021-03" db="EMBL/GenBank/DDBJ databases">
        <title>Genomic Encyclopedia of Type Strains, Phase IV (KMG-IV): sequencing the most valuable type-strain genomes for metagenomic binning, comparative biology and taxonomic classification.</title>
        <authorList>
            <person name="Goeker M."/>
        </authorList>
    </citation>
    <scope>NUCLEOTIDE SEQUENCE [LARGE SCALE GENOMIC DNA]</scope>
    <source>
        <strain evidence="4 5">DSM 27512</strain>
    </source>
</reference>
<evidence type="ECO:0000256" key="1">
    <source>
        <dbReference type="ARBA" id="ARBA00010211"/>
    </source>
</evidence>
<evidence type="ECO:0000259" key="3">
    <source>
        <dbReference type="Pfam" id="PF01557"/>
    </source>
</evidence>
<dbReference type="InterPro" id="IPR036663">
    <property type="entry name" value="Fumarylacetoacetase_C_sf"/>
</dbReference>
<name>A0ABS4KG81_9FIRM</name>
<evidence type="ECO:0000256" key="2">
    <source>
        <dbReference type="ARBA" id="ARBA00022723"/>
    </source>
</evidence>
<evidence type="ECO:0000313" key="5">
    <source>
        <dbReference type="Proteomes" id="UP001314903"/>
    </source>
</evidence>
<comment type="caution">
    <text evidence="4">The sequence shown here is derived from an EMBL/GenBank/DDBJ whole genome shotgun (WGS) entry which is preliminary data.</text>
</comment>